<feature type="transmembrane region" description="Helical" evidence="7">
    <location>
        <begin position="50"/>
        <end position="72"/>
    </location>
</feature>
<dbReference type="OrthoDB" id="8778559at2"/>
<dbReference type="AlphaFoldDB" id="A0A099KYE4"/>
<keyword evidence="3" id="KW-1003">Cell membrane</keyword>
<dbReference type="Pfam" id="PF07681">
    <property type="entry name" value="DoxX"/>
    <property type="match status" value="1"/>
</dbReference>
<evidence type="ECO:0000313" key="8">
    <source>
        <dbReference type="EMBL" id="KGJ94897.1"/>
    </source>
</evidence>
<feature type="transmembrane region" description="Helical" evidence="7">
    <location>
        <begin position="110"/>
        <end position="130"/>
    </location>
</feature>
<evidence type="ECO:0000256" key="3">
    <source>
        <dbReference type="ARBA" id="ARBA00022475"/>
    </source>
</evidence>
<evidence type="ECO:0000256" key="2">
    <source>
        <dbReference type="ARBA" id="ARBA00006679"/>
    </source>
</evidence>
<keyword evidence="6 7" id="KW-0472">Membrane</keyword>
<evidence type="ECO:0000256" key="6">
    <source>
        <dbReference type="ARBA" id="ARBA00023136"/>
    </source>
</evidence>
<organism evidence="8 9">
    <name type="scientific">Colwellia psychrerythraea</name>
    <name type="common">Vibrio psychroerythus</name>
    <dbReference type="NCBI Taxonomy" id="28229"/>
    <lineage>
        <taxon>Bacteria</taxon>
        <taxon>Pseudomonadati</taxon>
        <taxon>Pseudomonadota</taxon>
        <taxon>Gammaproteobacteria</taxon>
        <taxon>Alteromonadales</taxon>
        <taxon>Colwelliaceae</taxon>
        <taxon>Colwellia</taxon>
    </lineage>
</organism>
<dbReference type="PATRIC" id="fig|28229.3.peg.1749"/>
<sequence>MTSSSSKSNEELSIIFLRCIISIIIASHGWHRFYEGGYVPFGEWLSSLGLPFGVAIATAITLFEIIGSPLLALGKKVPYLCAGYIGIYLTGLFINHLQHGWFVVGPGRNGIEYSTLIVACLFCIAFPQVYKRFKTQA</sequence>
<accession>A0A099KYE4</accession>
<comment type="similarity">
    <text evidence="2">Belongs to the DoxX family.</text>
</comment>
<name>A0A099KYE4_COLPS</name>
<dbReference type="GO" id="GO:0005886">
    <property type="term" value="C:plasma membrane"/>
    <property type="evidence" value="ECO:0007669"/>
    <property type="project" value="UniProtKB-SubCell"/>
</dbReference>
<keyword evidence="5 7" id="KW-1133">Transmembrane helix</keyword>
<comment type="caution">
    <text evidence="8">The sequence shown here is derived from an EMBL/GenBank/DDBJ whole genome shotgun (WGS) entry which is preliminary data.</text>
</comment>
<evidence type="ECO:0000313" key="9">
    <source>
        <dbReference type="Proteomes" id="UP000029868"/>
    </source>
</evidence>
<comment type="subcellular location">
    <subcellularLocation>
        <location evidence="1">Cell membrane</location>
        <topology evidence="1">Multi-pass membrane protein</topology>
    </subcellularLocation>
</comment>
<proteinExistence type="inferred from homology"/>
<protein>
    <submittedName>
        <fullName evidence="8">DoxX family protein</fullName>
    </submittedName>
</protein>
<gene>
    <name evidence="8" type="ORF">GAB14E_2131</name>
</gene>
<reference evidence="8 9" key="1">
    <citation type="submission" date="2014-08" db="EMBL/GenBank/DDBJ databases">
        <title>Genomic and Phenotypic Diversity of Colwellia psychrerythraea strains from Disparate Marine Basins.</title>
        <authorList>
            <person name="Techtmann S.M."/>
            <person name="Stelling S.C."/>
            <person name="Utturkar S.M."/>
            <person name="Alshibli N."/>
            <person name="Harris A."/>
            <person name="Brown S.D."/>
            <person name="Hazen T.C."/>
        </authorList>
    </citation>
    <scope>NUCLEOTIDE SEQUENCE [LARGE SCALE GENOMIC DNA]</scope>
    <source>
        <strain evidence="8 9">GAB14E</strain>
    </source>
</reference>
<evidence type="ECO:0000256" key="1">
    <source>
        <dbReference type="ARBA" id="ARBA00004651"/>
    </source>
</evidence>
<evidence type="ECO:0000256" key="5">
    <source>
        <dbReference type="ARBA" id="ARBA00022989"/>
    </source>
</evidence>
<evidence type="ECO:0000256" key="4">
    <source>
        <dbReference type="ARBA" id="ARBA00022692"/>
    </source>
</evidence>
<feature type="transmembrane region" description="Helical" evidence="7">
    <location>
        <begin position="12"/>
        <end position="30"/>
    </location>
</feature>
<keyword evidence="4 7" id="KW-0812">Transmembrane</keyword>
<dbReference type="InterPro" id="IPR051907">
    <property type="entry name" value="DoxX-like_oxidoreductase"/>
</dbReference>
<dbReference type="InterPro" id="IPR032808">
    <property type="entry name" value="DoxX"/>
</dbReference>
<feature type="transmembrane region" description="Helical" evidence="7">
    <location>
        <begin position="79"/>
        <end position="98"/>
    </location>
</feature>
<dbReference type="PANTHER" id="PTHR33452:SF1">
    <property type="entry name" value="INNER MEMBRANE PROTEIN YPHA-RELATED"/>
    <property type="match status" value="1"/>
</dbReference>
<dbReference type="RefSeq" id="WP_052093601.1">
    <property type="nucleotide sequence ID" value="NZ_JQEC01000016.1"/>
</dbReference>
<dbReference type="EMBL" id="JQEC01000016">
    <property type="protein sequence ID" value="KGJ94897.1"/>
    <property type="molecule type" value="Genomic_DNA"/>
</dbReference>
<dbReference type="Proteomes" id="UP000029868">
    <property type="component" value="Unassembled WGS sequence"/>
</dbReference>
<dbReference type="PANTHER" id="PTHR33452">
    <property type="entry name" value="OXIDOREDUCTASE CATD-RELATED"/>
    <property type="match status" value="1"/>
</dbReference>
<evidence type="ECO:0000256" key="7">
    <source>
        <dbReference type="SAM" id="Phobius"/>
    </source>
</evidence>